<keyword evidence="1" id="KW-0732">Signal</keyword>
<feature type="signal peptide" evidence="1">
    <location>
        <begin position="1"/>
        <end position="26"/>
    </location>
</feature>
<organism evidence="2 3">
    <name type="scientific">Helicobacter cetorum (strain ATCC BAA-429 / MIT 00-7128)</name>
    <dbReference type="NCBI Taxonomy" id="182217"/>
    <lineage>
        <taxon>Bacteria</taxon>
        <taxon>Pseudomonadati</taxon>
        <taxon>Campylobacterota</taxon>
        <taxon>Epsilonproteobacteria</taxon>
        <taxon>Campylobacterales</taxon>
        <taxon>Helicobacteraceae</taxon>
        <taxon>Helicobacter</taxon>
    </lineage>
</organism>
<dbReference type="Proteomes" id="UP000005010">
    <property type="component" value="Chromosome"/>
</dbReference>
<sequence>MRACRSVLKVGAVALFSLLVGCSANLGPFNTNAKPTVSGSDKVSANACKLDWSWHFDDYVKDKSKLADLEQQAIDKALAHYKPDATKLANMTMVIDHIPALWWMAVPAGTTCILVEGTPAN</sequence>
<dbReference type="STRING" id="182217.HCW_01145"/>
<dbReference type="PATRIC" id="fig|182217.3.peg.238"/>
<dbReference type="AlphaFoldDB" id="I0EKQ3"/>
<accession>I0EKQ3</accession>
<dbReference type="PROSITE" id="PS51257">
    <property type="entry name" value="PROKAR_LIPOPROTEIN"/>
    <property type="match status" value="1"/>
</dbReference>
<feature type="chain" id="PRO_5003626439" description="Lipoprotein" evidence="1">
    <location>
        <begin position="27"/>
        <end position="121"/>
    </location>
</feature>
<name>I0EKQ3_HELC0</name>
<evidence type="ECO:0000256" key="1">
    <source>
        <dbReference type="SAM" id="SignalP"/>
    </source>
</evidence>
<dbReference type="RefSeq" id="WP_014660395.1">
    <property type="nucleotide sequence ID" value="NC_017737.1"/>
</dbReference>
<evidence type="ECO:0008006" key="4">
    <source>
        <dbReference type="Google" id="ProtNLM"/>
    </source>
</evidence>
<protein>
    <recommendedName>
        <fullName evidence="4">Lipoprotein</fullName>
    </recommendedName>
</protein>
<dbReference type="HOGENOM" id="CLU_2034844_0_0_7"/>
<dbReference type="EMBL" id="CP003479">
    <property type="protein sequence ID" value="AFI03522.1"/>
    <property type="molecule type" value="Genomic_DNA"/>
</dbReference>
<evidence type="ECO:0000313" key="3">
    <source>
        <dbReference type="Proteomes" id="UP000005010"/>
    </source>
</evidence>
<dbReference type="KEGG" id="hce:HCW_01145"/>
<proteinExistence type="predicted"/>
<evidence type="ECO:0000313" key="2">
    <source>
        <dbReference type="EMBL" id="AFI03522.1"/>
    </source>
</evidence>
<keyword evidence="3" id="KW-1185">Reference proteome</keyword>
<gene>
    <name evidence="2" type="ordered locus">HCW_01145</name>
</gene>
<reference evidence="3" key="1">
    <citation type="submission" date="2012-04" db="EMBL/GenBank/DDBJ databases">
        <title>Complete genome sequence of Helicobacter cetorum strain MIT 00-7128.</title>
        <authorList>
            <person name="Kersulyte D."/>
            <person name="Berg D.E."/>
        </authorList>
    </citation>
    <scope>NUCLEOTIDE SEQUENCE [LARGE SCALE GENOMIC DNA]</scope>
    <source>
        <strain evidence="3">MIT 00-7128</strain>
    </source>
</reference>